<sequence length="424" mass="48235">MINDRFQKVEQIFIVAIFTTFMGQIYLSPFGTEFRLTLAVVVLNVLMLTFQEIEPIITINLVGIMMFAVRSGLNIIGEHATVAESIQLYYPILFFYIFYSFFFSVLDVRGKLKHPALLFISIWVCDSIPNLIEVSIRQEWAYSHFESVVLTIISIGLFRTVFTTVLIYISNRYYDHVKRRQEYQRFREQLMQRANLKTELFFLRKSKSDIENAMQKSFSIYEGLEDEPLKEAILDVTKDIHEIKKDYTRVIAGIERSIDEIYGSVMPLSEIARIAIEANEKLAEVNGKRIQFIEHVDLKGSTHDYYVLLSILNNLLVNSIEAIESEGRIQLSMTAHAETILIEVCDSGTGIALEDQALIFEPGYSTKYNAVSGIMASGIGLTHVKYLVSQVLGGKIEVNSSLGDQTCFAIAIPKQHLLTDVISD</sequence>
<evidence type="ECO:0000256" key="6">
    <source>
        <dbReference type="SAM" id="Phobius"/>
    </source>
</evidence>
<protein>
    <recommendedName>
        <fullName evidence="2">histidine kinase</fullName>
        <ecNumber evidence="2">2.7.13.3</ecNumber>
    </recommendedName>
</protein>
<accession>A0ABS5PNA5</accession>
<dbReference type="PANTHER" id="PTHR43547:SF10">
    <property type="entry name" value="SENSOR HISTIDINE KINASE DCUS"/>
    <property type="match status" value="1"/>
</dbReference>
<keyword evidence="6" id="KW-0472">Membrane</keyword>
<keyword evidence="9" id="KW-1185">Reference proteome</keyword>
<dbReference type="SUPFAM" id="SSF55874">
    <property type="entry name" value="ATPase domain of HSP90 chaperone/DNA topoisomerase II/histidine kinase"/>
    <property type="match status" value="1"/>
</dbReference>
<comment type="caution">
    <text evidence="8">The sequence shown here is derived from an EMBL/GenBank/DDBJ whole genome shotgun (WGS) entry which is preliminary data.</text>
</comment>
<dbReference type="RefSeq" id="WP_213236522.1">
    <property type="nucleotide sequence ID" value="NZ_JAHBCL010000012.1"/>
</dbReference>
<keyword evidence="5" id="KW-0902">Two-component regulatory system</keyword>
<evidence type="ECO:0000256" key="1">
    <source>
        <dbReference type="ARBA" id="ARBA00000085"/>
    </source>
</evidence>
<dbReference type="InterPro" id="IPR005467">
    <property type="entry name" value="His_kinase_dom"/>
</dbReference>
<evidence type="ECO:0000256" key="2">
    <source>
        <dbReference type="ARBA" id="ARBA00012438"/>
    </source>
</evidence>
<dbReference type="InterPro" id="IPR003594">
    <property type="entry name" value="HATPase_dom"/>
</dbReference>
<dbReference type="Proteomes" id="UP000746471">
    <property type="component" value="Unassembled WGS sequence"/>
</dbReference>
<dbReference type="InterPro" id="IPR004358">
    <property type="entry name" value="Sig_transdc_His_kin-like_C"/>
</dbReference>
<evidence type="ECO:0000313" key="8">
    <source>
        <dbReference type="EMBL" id="MBS7526660.1"/>
    </source>
</evidence>
<dbReference type="SMART" id="SM00387">
    <property type="entry name" value="HATPase_c"/>
    <property type="match status" value="1"/>
</dbReference>
<name>A0ABS5PNA5_9FIRM</name>
<dbReference type="PRINTS" id="PR00344">
    <property type="entry name" value="BCTRLSENSOR"/>
</dbReference>
<feature type="transmembrane region" description="Helical" evidence="6">
    <location>
        <begin position="12"/>
        <end position="28"/>
    </location>
</feature>
<comment type="catalytic activity">
    <reaction evidence="1">
        <text>ATP + protein L-histidine = ADP + protein N-phospho-L-histidine.</text>
        <dbReference type="EC" id="2.7.13.3"/>
    </reaction>
</comment>
<keyword evidence="6" id="KW-0812">Transmembrane</keyword>
<keyword evidence="4" id="KW-0808">Transferase</keyword>
<dbReference type="EMBL" id="JAHBCL010000012">
    <property type="protein sequence ID" value="MBS7526660.1"/>
    <property type="molecule type" value="Genomic_DNA"/>
</dbReference>
<gene>
    <name evidence="8" type="ORF">KHM83_08225</name>
</gene>
<evidence type="ECO:0000256" key="3">
    <source>
        <dbReference type="ARBA" id="ARBA00022553"/>
    </source>
</evidence>
<dbReference type="Gene3D" id="3.30.565.10">
    <property type="entry name" value="Histidine kinase-like ATPase, C-terminal domain"/>
    <property type="match status" value="1"/>
</dbReference>
<keyword evidence="4" id="KW-0418">Kinase</keyword>
<keyword evidence="3" id="KW-0597">Phosphoprotein</keyword>
<evidence type="ECO:0000256" key="5">
    <source>
        <dbReference type="ARBA" id="ARBA00023012"/>
    </source>
</evidence>
<dbReference type="Pfam" id="PF02518">
    <property type="entry name" value="HATPase_c"/>
    <property type="match status" value="1"/>
</dbReference>
<organism evidence="8 9">
    <name type="scientific">Fusibacter paucivorans</name>
    <dbReference type="NCBI Taxonomy" id="76009"/>
    <lineage>
        <taxon>Bacteria</taxon>
        <taxon>Bacillati</taxon>
        <taxon>Bacillota</taxon>
        <taxon>Clostridia</taxon>
        <taxon>Eubacteriales</taxon>
        <taxon>Eubacteriales Family XII. Incertae Sedis</taxon>
        <taxon>Fusibacter</taxon>
    </lineage>
</organism>
<evidence type="ECO:0000313" key="9">
    <source>
        <dbReference type="Proteomes" id="UP000746471"/>
    </source>
</evidence>
<dbReference type="InterPro" id="IPR036890">
    <property type="entry name" value="HATPase_C_sf"/>
</dbReference>
<feature type="domain" description="Histidine kinase" evidence="7">
    <location>
        <begin position="308"/>
        <end position="416"/>
    </location>
</feature>
<dbReference type="EC" id="2.7.13.3" evidence="2"/>
<keyword evidence="6" id="KW-1133">Transmembrane helix</keyword>
<evidence type="ECO:0000256" key="4">
    <source>
        <dbReference type="ARBA" id="ARBA00022777"/>
    </source>
</evidence>
<evidence type="ECO:0000259" key="7">
    <source>
        <dbReference type="PROSITE" id="PS50109"/>
    </source>
</evidence>
<feature type="transmembrane region" description="Helical" evidence="6">
    <location>
        <begin position="57"/>
        <end position="76"/>
    </location>
</feature>
<dbReference type="PANTHER" id="PTHR43547">
    <property type="entry name" value="TWO-COMPONENT HISTIDINE KINASE"/>
    <property type="match status" value="1"/>
</dbReference>
<dbReference type="PROSITE" id="PS50109">
    <property type="entry name" value="HIS_KIN"/>
    <property type="match status" value="1"/>
</dbReference>
<proteinExistence type="predicted"/>
<reference evidence="8 9" key="1">
    <citation type="submission" date="2021-05" db="EMBL/GenBank/DDBJ databases">
        <title>Fusibacter ferrireducens sp. nov., an anaerobic, sulfur- and Fe-reducing bacterium isolated from the mangrove sediment.</title>
        <authorList>
            <person name="Qiu D."/>
        </authorList>
    </citation>
    <scope>NUCLEOTIDE SEQUENCE [LARGE SCALE GENOMIC DNA]</scope>
    <source>
        <strain evidence="8 9">DSM 12116</strain>
    </source>
</reference>
<feature type="transmembrane region" description="Helical" evidence="6">
    <location>
        <begin position="88"/>
        <end position="106"/>
    </location>
</feature>
<feature type="transmembrane region" description="Helical" evidence="6">
    <location>
        <begin position="148"/>
        <end position="169"/>
    </location>
</feature>